<keyword evidence="5 9" id="KW-0067">ATP-binding</keyword>
<evidence type="ECO:0000256" key="2">
    <source>
        <dbReference type="ARBA" id="ARBA00022598"/>
    </source>
</evidence>
<dbReference type="InterPro" id="IPR018149">
    <property type="entry name" value="Lys-tRNA-synth_II_C"/>
</dbReference>
<evidence type="ECO:0000256" key="10">
    <source>
        <dbReference type="RuleBase" id="RU000336"/>
    </source>
</evidence>
<keyword evidence="7 9" id="KW-0030">Aminoacyl-tRNA synthetase</keyword>
<comment type="catalytic activity">
    <reaction evidence="8 9 10">
        <text>tRNA(Lys) + L-lysine + ATP = L-lysyl-tRNA(Lys) + AMP + diphosphate</text>
        <dbReference type="Rhea" id="RHEA:20792"/>
        <dbReference type="Rhea" id="RHEA-COMP:9696"/>
        <dbReference type="Rhea" id="RHEA-COMP:9697"/>
        <dbReference type="ChEBI" id="CHEBI:30616"/>
        <dbReference type="ChEBI" id="CHEBI:32551"/>
        <dbReference type="ChEBI" id="CHEBI:33019"/>
        <dbReference type="ChEBI" id="CHEBI:78442"/>
        <dbReference type="ChEBI" id="CHEBI:78529"/>
        <dbReference type="ChEBI" id="CHEBI:456215"/>
        <dbReference type="EC" id="6.1.1.6"/>
    </reaction>
</comment>
<keyword evidence="13" id="KW-1185">Reference proteome</keyword>
<dbReference type="InterPro" id="IPR002313">
    <property type="entry name" value="Lys-tRNA-ligase_II"/>
</dbReference>
<dbReference type="OrthoDB" id="9802326at2"/>
<dbReference type="Proteomes" id="UP000000925">
    <property type="component" value="Chromosome"/>
</dbReference>
<dbReference type="EC" id="6.1.1.6" evidence="9"/>
<dbReference type="NCBIfam" id="NF001756">
    <property type="entry name" value="PRK00484.1"/>
    <property type="match status" value="1"/>
</dbReference>
<dbReference type="Pfam" id="PF01336">
    <property type="entry name" value="tRNA_anti-codon"/>
    <property type="match status" value="1"/>
</dbReference>
<keyword evidence="9" id="KW-0963">Cytoplasm</keyword>
<protein>
    <recommendedName>
        <fullName evidence="9">Lysine--tRNA ligase</fullName>
        <ecNumber evidence="9">6.1.1.6</ecNumber>
    </recommendedName>
    <alternativeName>
        <fullName evidence="9">Lysyl-tRNA synthetase</fullName>
        <shortName evidence="9">LysRS</shortName>
    </alternativeName>
</protein>
<dbReference type="HOGENOM" id="CLU_008255_6_0_0"/>
<dbReference type="PANTHER" id="PTHR42918">
    <property type="entry name" value="LYSYL-TRNA SYNTHETASE"/>
    <property type="match status" value="1"/>
</dbReference>
<keyword evidence="2 9" id="KW-0436">Ligase</keyword>
<evidence type="ECO:0000256" key="8">
    <source>
        <dbReference type="ARBA" id="ARBA00048573"/>
    </source>
</evidence>
<dbReference type="KEGG" id="caa:Caka_1553"/>
<comment type="similarity">
    <text evidence="1 9">Belongs to the class-II aminoacyl-tRNA synthetase family.</text>
</comment>
<comment type="cofactor">
    <cofactor evidence="9 10">
        <name>Mg(2+)</name>
        <dbReference type="ChEBI" id="CHEBI:18420"/>
    </cofactor>
    <text evidence="9 10">Binds 3 Mg(2+) ions per subunit.</text>
</comment>
<organism evidence="12 13">
    <name type="scientific">Coraliomargarita akajimensis (strain DSM 45221 / IAM 15411 / JCM 23193 / KCTC 12865 / 04OKA010-24)</name>
    <dbReference type="NCBI Taxonomy" id="583355"/>
    <lineage>
        <taxon>Bacteria</taxon>
        <taxon>Pseudomonadati</taxon>
        <taxon>Verrucomicrobiota</taxon>
        <taxon>Opitutia</taxon>
        <taxon>Puniceicoccales</taxon>
        <taxon>Coraliomargaritaceae</taxon>
        <taxon>Coraliomargarita</taxon>
    </lineage>
</organism>
<dbReference type="EMBL" id="CP001998">
    <property type="protein sequence ID" value="ADE54572.1"/>
    <property type="molecule type" value="Genomic_DNA"/>
</dbReference>
<dbReference type="GO" id="GO:0005829">
    <property type="term" value="C:cytosol"/>
    <property type="evidence" value="ECO:0007669"/>
    <property type="project" value="TreeGrafter"/>
</dbReference>
<sequence length="505" mass="57894">MSDQNANQDNTHDLFAVRLQKLENLRKEGRNPFAANCEQTHTSAEAIKLYKEDVADEEQALVKIAGRITVFRVMGKASFIKIQDREGPIQCYVTRDELPEGEYNTYFKKLDLGDIIGIEGRLFKTKTGEITVRASKYTLVSKSLRPLPEKWSGLKDDDKIYRQRYLDLIVNQESRNRFKQRADIIKEMRKYLWERDFQEVETPVLQGVAGGAAARPFMTHFNALDCRFYMRIALELYLKRMLVGGEDRVFEIGRVFRNEGLSRRHNPEFTMLELYQAYTDFRGMMELTQGLIQHVAEKVIGTLKIERPDGQVIDLGGEWREAKYKDLIIEATKDPEWFSHTREVKLEKARALGIEVDGELEDYEITGNVFEKVIEPTLIQPTFVTHIPRELCPLAKITQDDETTIDVFELCINGQEIAPAYSEQNDPIIQKKMFLEQVGEEVQDMDTDFITALEHGMPPAGGMGLGIDRLIILLTGAESIRDTILFPSLKPLNQMGDKLDPDTEA</sequence>
<dbReference type="STRING" id="583355.Caka_1553"/>
<dbReference type="NCBIfam" id="TIGR00499">
    <property type="entry name" value="lysS_bact"/>
    <property type="match status" value="1"/>
</dbReference>
<dbReference type="RefSeq" id="WP_013043294.1">
    <property type="nucleotide sequence ID" value="NC_014008.1"/>
</dbReference>
<dbReference type="InterPro" id="IPR006195">
    <property type="entry name" value="aa-tRNA-synth_II"/>
</dbReference>
<keyword evidence="3 9" id="KW-0479">Metal-binding</keyword>
<dbReference type="Gene3D" id="3.30.930.10">
    <property type="entry name" value="Bira Bifunctional Protein, Domain 2"/>
    <property type="match status" value="1"/>
</dbReference>
<evidence type="ECO:0000259" key="11">
    <source>
        <dbReference type="PROSITE" id="PS50862"/>
    </source>
</evidence>
<keyword evidence="4 9" id="KW-0547">Nucleotide-binding</keyword>
<dbReference type="InterPro" id="IPR044136">
    <property type="entry name" value="Lys-tRNA-ligase_II_N"/>
</dbReference>
<dbReference type="Pfam" id="PF00152">
    <property type="entry name" value="tRNA-synt_2"/>
    <property type="match status" value="1"/>
</dbReference>
<reference evidence="12 13" key="1">
    <citation type="journal article" date="2010" name="Stand. Genomic Sci.">
        <title>Complete genome sequence of Coraliomargarita akajimensis type strain (04OKA010-24).</title>
        <authorList>
            <person name="Mavromatis K."/>
            <person name="Abt B."/>
            <person name="Brambilla E."/>
            <person name="Lapidus A."/>
            <person name="Copeland A."/>
            <person name="Deshpande S."/>
            <person name="Nolan M."/>
            <person name="Lucas S."/>
            <person name="Tice H."/>
            <person name="Cheng J.F."/>
            <person name="Han C."/>
            <person name="Detter J.C."/>
            <person name="Woyke T."/>
            <person name="Goodwin L."/>
            <person name="Pitluck S."/>
            <person name="Held B."/>
            <person name="Brettin T."/>
            <person name="Tapia R."/>
            <person name="Ivanova N."/>
            <person name="Mikhailova N."/>
            <person name="Pati A."/>
            <person name="Liolios K."/>
            <person name="Chen A."/>
            <person name="Palaniappan K."/>
            <person name="Land M."/>
            <person name="Hauser L."/>
            <person name="Chang Y.J."/>
            <person name="Jeffries C.D."/>
            <person name="Rohde M."/>
            <person name="Goker M."/>
            <person name="Bristow J."/>
            <person name="Eisen J.A."/>
            <person name="Markowitz V."/>
            <person name="Hugenholtz P."/>
            <person name="Klenk H.P."/>
            <person name="Kyrpides N.C."/>
        </authorList>
    </citation>
    <scope>NUCLEOTIDE SEQUENCE [LARGE SCALE GENOMIC DNA]</scope>
    <source>
        <strain evidence="13">DSM 45221 / IAM 15411 / JCM 23193 / KCTC 12865</strain>
    </source>
</reference>
<evidence type="ECO:0000256" key="5">
    <source>
        <dbReference type="ARBA" id="ARBA00022840"/>
    </source>
</evidence>
<dbReference type="GO" id="GO:0004824">
    <property type="term" value="F:lysine-tRNA ligase activity"/>
    <property type="evidence" value="ECO:0007669"/>
    <property type="project" value="UniProtKB-UniRule"/>
</dbReference>
<dbReference type="GO" id="GO:0005524">
    <property type="term" value="F:ATP binding"/>
    <property type="evidence" value="ECO:0007669"/>
    <property type="project" value="UniProtKB-UniRule"/>
</dbReference>
<evidence type="ECO:0000256" key="9">
    <source>
        <dbReference type="HAMAP-Rule" id="MF_00252"/>
    </source>
</evidence>
<evidence type="ECO:0000256" key="7">
    <source>
        <dbReference type="ARBA" id="ARBA00023146"/>
    </source>
</evidence>
<evidence type="ECO:0000313" key="13">
    <source>
        <dbReference type="Proteomes" id="UP000000925"/>
    </source>
</evidence>
<evidence type="ECO:0000313" key="12">
    <source>
        <dbReference type="EMBL" id="ADE54572.1"/>
    </source>
</evidence>
<feature type="binding site" evidence="9">
    <location>
        <position position="416"/>
    </location>
    <ligand>
        <name>Mg(2+)</name>
        <dbReference type="ChEBI" id="CHEBI:18420"/>
        <label>2</label>
    </ligand>
</feature>
<dbReference type="PRINTS" id="PR00982">
    <property type="entry name" value="TRNASYNTHLYS"/>
</dbReference>
<gene>
    <name evidence="9" type="primary">lysS</name>
    <name evidence="12" type="ordered locus">Caka_1553</name>
</gene>
<dbReference type="PROSITE" id="PS50862">
    <property type="entry name" value="AA_TRNA_LIGASE_II"/>
    <property type="match status" value="1"/>
</dbReference>
<dbReference type="SUPFAM" id="SSF50249">
    <property type="entry name" value="Nucleic acid-binding proteins"/>
    <property type="match status" value="1"/>
</dbReference>
<dbReference type="FunFam" id="2.40.50.140:FF:000024">
    <property type="entry name" value="Lysine--tRNA ligase"/>
    <property type="match status" value="1"/>
</dbReference>
<feature type="binding site" evidence="9">
    <location>
        <position position="416"/>
    </location>
    <ligand>
        <name>Mg(2+)</name>
        <dbReference type="ChEBI" id="CHEBI:18420"/>
        <label>1</label>
    </ligand>
</feature>
<dbReference type="GO" id="GO:0006430">
    <property type="term" value="P:lysyl-tRNA aminoacylation"/>
    <property type="evidence" value="ECO:0007669"/>
    <property type="project" value="UniProtKB-UniRule"/>
</dbReference>
<dbReference type="GO" id="GO:0000287">
    <property type="term" value="F:magnesium ion binding"/>
    <property type="evidence" value="ECO:0007669"/>
    <property type="project" value="UniProtKB-UniRule"/>
</dbReference>
<dbReference type="GO" id="GO:0000049">
    <property type="term" value="F:tRNA binding"/>
    <property type="evidence" value="ECO:0007669"/>
    <property type="project" value="TreeGrafter"/>
</dbReference>
<evidence type="ECO:0000256" key="4">
    <source>
        <dbReference type="ARBA" id="ARBA00022741"/>
    </source>
</evidence>
<dbReference type="InterPro" id="IPR045864">
    <property type="entry name" value="aa-tRNA-synth_II/BPL/LPL"/>
</dbReference>
<dbReference type="SUPFAM" id="SSF55681">
    <property type="entry name" value="Class II aaRS and biotin synthetases"/>
    <property type="match status" value="1"/>
</dbReference>
<proteinExistence type="inferred from homology"/>
<dbReference type="InterPro" id="IPR004364">
    <property type="entry name" value="Aa-tRNA-synt_II"/>
</dbReference>
<dbReference type="InterPro" id="IPR004365">
    <property type="entry name" value="NA-bd_OB_tRNA"/>
</dbReference>
<keyword evidence="6 9" id="KW-0648">Protein biosynthesis</keyword>
<dbReference type="HAMAP" id="MF_00252">
    <property type="entry name" value="Lys_tRNA_synth_class2"/>
    <property type="match status" value="1"/>
</dbReference>
<dbReference type="InterPro" id="IPR012340">
    <property type="entry name" value="NA-bd_OB-fold"/>
</dbReference>
<accession>D5EJH3</accession>
<comment type="subunit">
    <text evidence="9">Homodimer.</text>
</comment>
<dbReference type="AlphaFoldDB" id="D5EJH3"/>
<dbReference type="CDD" id="cd04322">
    <property type="entry name" value="LysRS_N"/>
    <property type="match status" value="1"/>
</dbReference>
<evidence type="ECO:0000256" key="6">
    <source>
        <dbReference type="ARBA" id="ARBA00022917"/>
    </source>
</evidence>
<dbReference type="Gene3D" id="2.40.50.140">
    <property type="entry name" value="Nucleic acid-binding proteins"/>
    <property type="match status" value="1"/>
</dbReference>
<evidence type="ECO:0000256" key="1">
    <source>
        <dbReference type="ARBA" id="ARBA00008226"/>
    </source>
</evidence>
<keyword evidence="9 10" id="KW-0460">Magnesium</keyword>
<name>D5EJH3_CORAD</name>
<feature type="domain" description="Aminoacyl-transfer RNA synthetases class-II family profile" evidence="11">
    <location>
        <begin position="178"/>
        <end position="491"/>
    </location>
</feature>
<feature type="binding site" evidence="9">
    <location>
        <position position="409"/>
    </location>
    <ligand>
        <name>Mg(2+)</name>
        <dbReference type="ChEBI" id="CHEBI:18420"/>
        <label>1</label>
    </ligand>
</feature>
<evidence type="ECO:0000256" key="3">
    <source>
        <dbReference type="ARBA" id="ARBA00022723"/>
    </source>
</evidence>
<dbReference type="PANTHER" id="PTHR42918:SF15">
    <property type="entry name" value="LYSINE--TRNA LIGASE, CHLOROPLASTIC_MITOCHONDRIAL"/>
    <property type="match status" value="1"/>
</dbReference>
<comment type="subcellular location">
    <subcellularLocation>
        <location evidence="9">Cytoplasm</location>
    </subcellularLocation>
</comment>
<dbReference type="eggNOG" id="COG1190">
    <property type="taxonomic scope" value="Bacteria"/>
</dbReference>